<keyword evidence="1" id="KW-0472">Membrane</keyword>
<dbReference type="AlphaFoldDB" id="R0M8U1"/>
<evidence type="ECO:0000313" key="3">
    <source>
        <dbReference type="Proteomes" id="UP000016927"/>
    </source>
</evidence>
<sequence>MSNGDALVLKCSLLYSKMYSFFKYNLLMFFYFINYTISLLLNTIFPFLYVLLL</sequence>
<evidence type="ECO:0000313" key="2">
    <source>
        <dbReference type="EMBL" id="EOB14364.1"/>
    </source>
</evidence>
<dbReference type="Proteomes" id="UP000016927">
    <property type="component" value="Unassembled WGS sequence"/>
</dbReference>
<accession>R0M8U1</accession>
<evidence type="ECO:0000256" key="1">
    <source>
        <dbReference type="SAM" id="Phobius"/>
    </source>
</evidence>
<organism evidence="2 3">
    <name type="scientific">Nosema bombycis (strain CQ1 / CVCC 102059)</name>
    <name type="common">Microsporidian parasite</name>
    <name type="synonym">Pebrine of silkworm</name>
    <dbReference type="NCBI Taxonomy" id="578461"/>
    <lineage>
        <taxon>Eukaryota</taxon>
        <taxon>Fungi</taxon>
        <taxon>Fungi incertae sedis</taxon>
        <taxon>Microsporidia</taxon>
        <taxon>Nosematidae</taxon>
        <taxon>Nosema</taxon>
    </lineage>
</organism>
<dbReference type="EMBL" id="KB908936">
    <property type="protein sequence ID" value="EOB14364.1"/>
    <property type="molecule type" value="Genomic_DNA"/>
</dbReference>
<proteinExistence type="predicted"/>
<keyword evidence="1" id="KW-0812">Transmembrane</keyword>
<feature type="transmembrane region" description="Helical" evidence="1">
    <location>
        <begin position="28"/>
        <end position="52"/>
    </location>
</feature>
<protein>
    <submittedName>
        <fullName evidence="2">Uncharacterized protein</fullName>
    </submittedName>
</protein>
<keyword evidence="1" id="KW-1133">Transmembrane helix</keyword>
<gene>
    <name evidence="2" type="ORF">NBO_28g0003</name>
</gene>
<name>R0M8U1_NOSB1</name>
<reference evidence="2 3" key="1">
    <citation type="journal article" date="2013" name="BMC Genomics">
        <title>Comparative genomics of parasitic silkworm microsporidia reveal an association between genome expansion and host adaptation.</title>
        <authorList>
            <person name="Pan G."/>
            <person name="Xu J."/>
            <person name="Li T."/>
            <person name="Xia Q."/>
            <person name="Liu S.L."/>
            <person name="Zhang G."/>
            <person name="Li S."/>
            <person name="Li C."/>
            <person name="Liu H."/>
            <person name="Yang L."/>
            <person name="Liu T."/>
            <person name="Zhang X."/>
            <person name="Wu Z."/>
            <person name="Fan W."/>
            <person name="Dang X."/>
            <person name="Xiang H."/>
            <person name="Tao M."/>
            <person name="Li Y."/>
            <person name="Hu J."/>
            <person name="Li Z."/>
            <person name="Lin L."/>
            <person name="Luo J."/>
            <person name="Geng L."/>
            <person name="Wang L."/>
            <person name="Long M."/>
            <person name="Wan Y."/>
            <person name="He N."/>
            <person name="Zhang Z."/>
            <person name="Lu C."/>
            <person name="Keeling P.J."/>
            <person name="Wang J."/>
            <person name="Xiang Z."/>
            <person name="Zhou Z."/>
        </authorList>
    </citation>
    <scope>NUCLEOTIDE SEQUENCE [LARGE SCALE GENOMIC DNA]</scope>
    <source>
        <strain evidence="3">CQ1 / CVCC 102059</strain>
    </source>
</reference>
<dbReference type="VEuPathDB" id="MicrosporidiaDB:NBO_28g0003"/>
<dbReference type="HOGENOM" id="CLU_3069282_0_0_1"/>
<keyword evidence="3" id="KW-1185">Reference proteome</keyword>